<dbReference type="InterPro" id="IPR052433">
    <property type="entry name" value="X-Pro_dipept-like"/>
</dbReference>
<keyword evidence="4 7" id="KW-0378">Hydrolase</keyword>
<protein>
    <submittedName>
        <fullName evidence="7">Aminopeptidase P (PepP)</fullName>
        <ecNumber evidence="7">3.4.11.9</ecNumber>
    </submittedName>
</protein>
<dbReference type="EMBL" id="KF900756">
    <property type="protein sequence ID" value="AIF05979.1"/>
    <property type="molecule type" value="Genomic_DNA"/>
</dbReference>
<accession>A0A075GQE1</accession>
<dbReference type="SMART" id="SM01011">
    <property type="entry name" value="AMP_N"/>
    <property type="match status" value="1"/>
</dbReference>
<dbReference type="SUPFAM" id="SSF53092">
    <property type="entry name" value="Creatinase/prolidase N-terminal domain"/>
    <property type="match status" value="1"/>
</dbReference>
<dbReference type="Pfam" id="PF05195">
    <property type="entry name" value="AMP_N"/>
    <property type="match status" value="1"/>
</dbReference>
<dbReference type="InterPro" id="IPR001714">
    <property type="entry name" value="Pept_M24_MAP"/>
</dbReference>
<dbReference type="CDD" id="cd01087">
    <property type="entry name" value="Prolidase"/>
    <property type="match status" value="1"/>
</dbReference>
<dbReference type="SUPFAM" id="SSF55920">
    <property type="entry name" value="Creatinase/aminopeptidase"/>
    <property type="match status" value="1"/>
</dbReference>
<dbReference type="PANTHER" id="PTHR43226:SF4">
    <property type="entry name" value="XAA-PRO AMINOPEPTIDASE 3"/>
    <property type="match status" value="1"/>
</dbReference>
<keyword evidence="3" id="KW-0479">Metal-binding</keyword>
<dbReference type="PANTHER" id="PTHR43226">
    <property type="entry name" value="XAA-PRO AMINOPEPTIDASE 3"/>
    <property type="match status" value="1"/>
</dbReference>
<name>A0A075GQE1_9EURY</name>
<evidence type="ECO:0000313" key="7">
    <source>
        <dbReference type="EMBL" id="AIF05979.1"/>
    </source>
</evidence>
<dbReference type="PRINTS" id="PR00599">
    <property type="entry name" value="MAPEPTIDASE"/>
</dbReference>
<keyword evidence="7" id="KW-0645">Protease</keyword>
<sequence>MFDGHGLDLSNPPAKVGGAELRARQAEICSKLEDGSVLLIVNNPESVRSADVEYPYRSNSNMLYLVGWEAPDAVACFHQVDGGWQTRLYVPPRNVEKETWTGIRPGLEGAEEHYPIDKAVSIDDIEEDLAALLTICKSAYHVRGLSESVDKILDSALLEVTRERQRSGSGPQNLLDPRPLLGEMRLIKSDAEVAQMRHAARIASAAHIESMRHGSGNCGEHQLQAIIEGCFKNNCSQWSYPSIVGGGDNATILHYHENDSEIADGDLVLIDAGCEVNGYASDITRSWPVNGKFSDNQRAIYQIVLDAEEAAIAECKPGVPYDAPHFAARKVMAQGLLDLGILEGPTLEDALSAEQLSLYFMHNTSHWLGLDVHDVGVYRPDDEPRLLEAGMVLTIEPGLYFGAWRPDIEIDEKWAGIGIRIEDDVLITTDGCDVLTKDCPKTVEDLEAIIGTA</sequence>
<dbReference type="Gene3D" id="3.40.350.10">
    <property type="entry name" value="Creatinase/prolidase N-terminal domain"/>
    <property type="match status" value="1"/>
</dbReference>
<dbReference type="Gene3D" id="3.90.230.10">
    <property type="entry name" value="Creatinase/methionine aminopeptidase superfamily"/>
    <property type="match status" value="1"/>
</dbReference>
<dbReference type="InterPro" id="IPR007110">
    <property type="entry name" value="Ig-like_dom"/>
</dbReference>
<dbReference type="GO" id="GO:0030145">
    <property type="term" value="F:manganese ion binding"/>
    <property type="evidence" value="ECO:0007669"/>
    <property type="project" value="InterPro"/>
</dbReference>
<dbReference type="InterPro" id="IPR000994">
    <property type="entry name" value="Pept_M24"/>
</dbReference>
<dbReference type="InterPro" id="IPR036005">
    <property type="entry name" value="Creatinase/aminopeptidase-like"/>
</dbReference>
<dbReference type="Pfam" id="PF00557">
    <property type="entry name" value="Peptidase_M24"/>
    <property type="match status" value="1"/>
</dbReference>
<keyword evidence="7" id="KW-0031">Aminopeptidase</keyword>
<reference evidence="7" key="1">
    <citation type="journal article" date="2014" name="Genome Biol. Evol.">
        <title>Pangenome evidence for extensive interdomain horizontal transfer affecting lineage core and shell genes in uncultured planktonic thaumarchaeota and euryarchaeota.</title>
        <authorList>
            <person name="Deschamps P."/>
            <person name="Zivanovic Y."/>
            <person name="Moreira D."/>
            <person name="Rodriguez-Valera F."/>
            <person name="Lopez-Garcia P."/>
        </authorList>
    </citation>
    <scope>NUCLEOTIDE SEQUENCE</scope>
</reference>
<dbReference type="EC" id="3.4.11.9" evidence="7"/>
<comment type="cofactor">
    <cofactor evidence="1">
        <name>Mn(2+)</name>
        <dbReference type="ChEBI" id="CHEBI:29035"/>
    </cofactor>
</comment>
<keyword evidence="5" id="KW-0464">Manganese</keyword>
<evidence type="ECO:0000259" key="6">
    <source>
        <dbReference type="PROSITE" id="PS50835"/>
    </source>
</evidence>
<evidence type="ECO:0000256" key="1">
    <source>
        <dbReference type="ARBA" id="ARBA00001936"/>
    </source>
</evidence>
<feature type="domain" description="Ig-like" evidence="6">
    <location>
        <begin position="241"/>
        <end position="315"/>
    </location>
</feature>
<gene>
    <name evidence="7" type="primary">pepP</name>
</gene>
<dbReference type="PROSITE" id="PS50835">
    <property type="entry name" value="IG_LIKE"/>
    <property type="match status" value="1"/>
</dbReference>
<dbReference type="InterPro" id="IPR029149">
    <property type="entry name" value="Creatin/AminoP/Spt16_N"/>
</dbReference>
<dbReference type="InterPro" id="IPR007865">
    <property type="entry name" value="Aminopep_P_N"/>
</dbReference>
<dbReference type="AlphaFoldDB" id="A0A075GQE1"/>
<proteinExistence type="inferred from homology"/>
<dbReference type="GO" id="GO:0070006">
    <property type="term" value="F:metalloaminopeptidase activity"/>
    <property type="evidence" value="ECO:0007669"/>
    <property type="project" value="InterPro"/>
</dbReference>
<organism evidence="7">
    <name type="scientific">uncultured marine group II/III euryarchaeote KM3_18_D06</name>
    <dbReference type="NCBI Taxonomy" id="1457956"/>
    <lineage>
        <taxon>Archaea</taxon>
        <taxon>Methanobacteriati</taxon>
        <taxon>Methanobacteriota</taxon>
        <taxon>environmental samples</taxon>
    </lineage>
</organism>
<dbReference type="GO" id="GO:0006508">
    <property type="term" value="P:proteolysis"/>
    <property type="evidence" value="ECO:0007669"/>
    <property type="project" value="TreeGrafter"/>
</dbReference>
<dbReference type="FunFam" id="3.90.230.10:FF:000002">
    <property type="entry name" value="Xaa-Pro aminopeptidase 3"/>
    <property type="match status" value="1"/>
</dbReference>
<evidence type="ECO:0000256" key="5">
    <source>
        <dbReference type="ARBA" id="ARBA00023211"/>
    </source>
</evidence>
<evidence type="ECO:0000256" key="2">
    <source>
        <dbReference type="ARBA" id="ARBA00008766"/>
    </source>
</evidence>
<comment type="similarity">
    <text evidence="2">Belongs to the peptidase M24B family.</text>
</comment>
<evidence type="ECO:0000256" key="4">
    <source>
        <dbReference type="ARBA" id="ARBA00022801"/>
    </source>
</evidence>
<evidence type="ECO:0000256" key="3">
    <source>
        <dbReference type="ARBA" id="ARBA00022723"/>
    </source>
</evidence>